<feature type="chain" id="PRO_5045177209" description="Lipoprotein" evidence="1">
    <location>
        <begin position="20"/>
        <end position="200"/>
    </location>
</feature>
<evidence type="ECO:0000256" key="1">
    <source>
        <dbReference type="SAM" id="SignalP"/>
    </source>
</evidence>
<feature type="signal peptide" evidence="1">
    <location>
        <begin position="1"/>
        <end position="19"/>
    </location>
</feature>
<proteinExistence type="predicted"/>
<keyword evidence="3" id="KW-1185">Reference proteome</keyword>
<evidence type="ECO:0008006" key="4">
    <source>
        <dbReference type="Google" id="ProtNLM"/>
    </source>
</evidence>
<organism evidence="2 3">
    <name type="scientific">Flavobacterium arundinis</name>
    <dbReference type="NCBI Taxonomy" id="3139143"/>
    <lineage>
        <taxon>Bacteria</taxon>
        <taxon>Pseudomonadati</taxon>
        <taxon>Bacteroidota</taxon>
        <taxon>Flavobacteriia</taxon>
        <taxon>Flavobacteriales</taxon>
        <taxon>Flavobacteriaceae</taxon>
        <taxon>Flavobacterium</taxon>
    </lineage>
</organism>
<sequence length="200" mass="21289">MKKLILSIAILAVMTFAACSDDEKDYTPHYLGCQHCDITDEEGYEVCTGDNGDAYVGNADTGIEVAHYYELFCDNEPEDFTTPGGGGATYTNCVMCISDEHPDGEKICKGSNGNAFTFVGNTGTDTGEVYATYLAAQNCTSIEEIPVEGLTQCVTCMSSGMNVGDICKGPNGHAYDGNTDTGQPYQAYIDFLETAGATCE</sequence>
<evidence type="ECO:0000313" key="3">
    <source>
        <dbReference type="Proteomes" id="UP001464555"/>
    </source>
</evidence>
<reference evidence="2 3" key="1">
    <citation type="submission" date="2024-04" db="EMBL/GenBank/DDBJ databases">
        <title>Flavobacterium sp. DGU11 16S ribosomal RNA gene Genome sequencing and assembly.</title>
        <authorList>
            <person name="Park S."/>
        </authorList>
    </citation>
    <scope>NUCLEOTIDE SEQUENCE [LARGE SCALE GENOMIC DNA]</scope>
    <source>
        <strain evidence="2 3">DGU11</strain>
    </source>
</reference>
<comment type="caution">
    <text evidence="2">The sequence shown here is derived from an EMBL/GenBank/DDBJ whole genome shotgun (WGS) entry which is preliminary data.</text>
</comment>
<gene>
    <name evidence="2" type="ORF">AAEO56_05795</name>
</gene>
<dbReference type="EMBL" id="JBBYHR010000003">
    <property type="protein sequence ID" value="MEL1243767.1"/>
    <property type="molecule type" value="Genomic_DNA"/>
</dbReference>
<accession>A0ABU9HUC7</accession>
<keyword evidence="1" id="KW-0732">Signal</keyword>
<evidence type="ECO:0000313" key="2">
    <source>
        <dbReference type="EMBL" id="MEL1243767.1"/>
    </source>
</evidence>
<dbReference type="Proteomes" id="UP001464555">
    <property type="component" value="Unassembled WGS sequence"/>
</dbReference>
<dbReference type="PROSITE" id="PS51257">
    <property type="entry name" value="PROKAR_LIPOPROTEIN"/>
    <property type="match status" value="1"/>
</dbReference>
<protein>
    <recommendedName>
        <fullName evidence="4">Lipoprotein</fullName>
    </recommendedName>
</protein>
<name>A0ABU9HUC7_9FLAO</name>
<dbReference type="RefSeq" id="WP_341696087.1">
    <property type="nucleotide sequence ID" value="NZ_JBBYHR010000003.1"/>
</dbReference>